<evidence type="ECO:0000259" key="8">
    <source>
        <dbReference type="PROSITE" id="PS01186"/>
    </source>
</evidence>
<evidence type="ECO:0000256" key="6">
    <source>
        <dbReference type="ARBA" id="ARBA00023180"/>
    </source>
</evidence>
<feature type="domain" description="EGF-like" evidence="8">
    <location>
        <begin position="174"/>
        <end position="185"/>
    </location>
</feature>
<keyword evidence="6" id="KW-0325">Glycoprotein</keyword>
<keyword evidence="4" id="KW-0106">Calcium</keyword>
<reference evidence="9" key="1">
    <citation type="journal article" date="2010" name="Science">
        <title>Plasticity of animal genome architecture unmasked by rapid evolution of a pelagic tunicate.</title>
        <authorList>
            <person name="Denoeud F."/>
            <person name="Henriet S."/>
            <person name="Mungpakdee S."/>
            <person name="Aury J.M."/>
            <person name="Da Silva C."/>
            <person name="Brinkmann H."/>
            <person name="Mikhaleva J."/>
            <person name="Olsen L.C."/>
            <person name="Jubin C."/>
            <person name="Canestro C."/>
            <person name="Bouquet J.M."/>
            <person name="Danks G."/>
            <person name="Poulain J."/>
            <person name="Campsteijn C."/>
            <person name="Adamski M."/>
            <person name="Cross I."/>
            <person name="Yadetie F."/>
            <person name="Muffato M."/>
            <person name="Louis A."/>
            <person name="Butcher S."/>
            <person name="Tsagkogeorga G."/>
            <person name="Konrad A."/>
            <person name="Singh S."/>
            <person name="Jensen M.F."/>
            <person name="Cong E.H."/>
            <person name="Eikeseth-Otteraa H."/>
            <person name="Noel B."/>
            <person name="Anthouard V."/>
            <person name="Porcel B.M."/>
            <person name="Kachouri-Lafond R."/>
            <person name="Nishino A."/>
            <person name="Ugolini M."/>
            <person name="Chourrout P."/>
            <person name="Nishida H."/>
            <person name="Aasland R."/>
            <person name="Huzurbazar S."/>
            <person name="Westhof E."/>
            <person name="Delsuc F."/>
            <person name="Lehrach H."/>
            <person name="Reinhardt R."/>
            <person name="Weissenbach J."/>
            <person name="Roy S.W."/>
            <person name="Artiguenave F."/>
            <person name="Postlethwait J.H."/>
            <person name="Manak J.R."/>
            <person name="Thompson E.M."/>
            <person name="Jaillon O."/>
            <person name="Du Pasquier L."/>
            <person name="Boudinot P."/>
            <person name="Liberles D.A."/>
            <person name="Volff J.N."/>
            <person name="Philippe H."/>
            <person name="Lenhard B."/>
            <person name="Roest Crollius H."/>
            <person name="Wincker P."/>
            <person name="Chourrout D."/>
        </authorList>
    </citation>
    <scope>NUCLEOTIDE SEQUENCE [LARGE SCALE GENOMIC DNA]</scope>
</reference>
<dbReference type="SMART" id="SM00181">
    <property type="entry name" value="EGF"/>
    <property type="match status" value="3"/>
</dbReference>
<evidence type="ECO:0000256" key="1">
    <source>
        <dbReference type="ARBA" id="ARBA00022536"/>
    </source>
</evidence>
<feature type="compositionally biased region" description="Polar residues" evidence="7">
    <location>
        <begin position="306"/>
        <end position="320"/>
    </location>
</feature>
<dbReference type="SMART" id="SM00179">
    <property type="entry name" value="EGF_CA"/>
    <property type="match status" value="1"/>
</dbReference>
<dbReference type="PANTHER" id="PTHR24039">
    <property type="entry name" value="FIBRILLIN-RELATED"/>
    <property type="match status" value="1"/>
</dbReference>
<keyword evidence="5" id="KW-1015">Disulfide bond</keyword>
<dbReference type="EMBL" id="FN653020">
    <property type="protein sequence ID" value="CBY23304.1"/>
    <property type="molecule type" value="Genomic_DNA"/>
</dbReference>
<protein>
    <recommendedName>
        <fullName evidence="8">EGF-like domain-containing protein</fullName>
    </recommendedName>
</protein>
<keyword evidence="10" id="KW-1185">Reference proteome</keyword>
<dbReference type="GO" id="GO:0005509">
    <property type="term" value="F:calcium ion binding"/>
    <property type="evidence" value="ECO:0007669"/>
    <property type="project" value="InterPro"/>
</dbReference>
<feature type="region of interest" description="Disordered" evidence="7">
    <location>
        <begin position="272"/>
        <end position="414"/>
    </location>
</feature>
<keyword evidence="3" id="KW-0677">Repeat</keyword>
<keyword evidence="2" id="KW-0732">Signal</keyword>
<keyword evidence="1" id="KW-0245">EGF-like domain</keyword>
<gene>
    <name evidence="9" type="ORF">GSOID_T00015242001</name>
</gene>
<dbReference type="InParanoid" id="E4X0K5"/>
<dbReference type="PANTHER" id="PTHR24039:SF28">
    <property type="entry name" value="EGF-LIKE DOMAIN-CONTAINING PROTEIN"/>
    <property type="match status" value="1"/>
</dbReference>
<dbReference type="SUPFAM" id="SSF57196">
    <property type="entry name" value="EGF/Laminin"/>
    <property type="match status" value="1"/>
</dbReference>
<name>E4X0K5_OIKDI</name>
<proteinExistence type="predicted"/>
<dbReference type="InterPro" id="IPR000742">
    <property type="entry name" value="EGF"/>
</dbReference>
<evidence type="ECO:0000256" key="2">
    <source>
        <dbReference type="ARBA" id="ARBA00022729"/>
    </source>
</evidence>
<evidence type="ECO:0000256" key="5">
    <source>
        <dbReference type="ARBA" id="ARBA00023157"/>
    </source>
</evidence>
<dbReference type="PROSITE" id="PS01186">
    <property type="entry name" value="EGF_2"/>
    <property type="match status" value="1"/>
</dbReference>
<evidence type="ECO:0000313" key="10">
    <source>
        <dbReference type="Proteomes" id="UP000001307"/>
    </source>
</evidence>
<organism evidence="9">
    <name type="scientific">Oikopleura dioica</name>
    <name type="common">Tunicate</name>
    <dbReference type="NCBI Taxonomy" id="34765"/>
    <lineage>
        <taxon>Eukaryota</taxon>
        <taxon>Metazoa</taxon>
        <taxon>Chordata</taxon>
        <taxon>Tunicata</taxon>
        <taxon>Appendicularia</taxon>
        <taxon>Copelata</taxon>
        <taxon>Oikopleuridae</taxon>
        <taxon>Oikopleura</taxon>
    </lineage>
</organism>
<dbReference type="AlphaFoldDB" id="E4X0K5"/>
<dbReference type="InterPro" id="IPR001881">
    <property type="entry name" value="EGF-like_Ca-bd_dom"/>
</dbReference>
<dbReference type="OrthoDB" id="155976at2759"/>
<evidence type="ECO:0000256" key="7">
    <source>
        <dbReference type="SAM" id="MobiDB-lite"/>
    </source>
</evidence>
<feature type="compositionally biased region" description="Polar residues" evidence="7">
    <location>
        <begin position="358"/>
        <end position="382"/>
    </location>
</feature>
<dbReference type="Proteomes" id="UP000001307">
    <property type="component" value="Unassembled WGS sequence"/>
</dbReference>
<sequence>MLKRITRIFFSMVLVESIKDTSQKITCSNYKRILSASLAIAKDLSLYQSTYKYCCELSKTQSSNEDQRNILVQNCVESYIKYRKNSHLSLQLPNTESISKANRHKDKCGENGSSYIVQKTSKNPKNKAKEVIKCKCNKGWRGKSCNKQRKKKRKRQKAKCKNGEEAILNGKSKCICFNGFKGKRCGKRISNDVISYDPSSYYSSSSVSYQDSEGNYYDAGSRRPYKCPYGNAERHSATCWNVRVQSKGRRKKRQLKKFRVTCPLHSCAAQQIPKGKDKKGQAETSTDSPLELTVKTGLIGEHTTKKPLQTTHKTYTSSPSPAILATMMENSRDEKSTTEKSTTEKNTQKSTTTKAPKISSTARNAHVFGNTSQRSETRTQTVEIEKLFSKSTMPPVGEINDGSDRKQENAQQENSIYTGRKNKFRLLAKDVNPEFCGEGELEIRTKRSRKWFRCLCPDYMEGRNCEHQLNYCRLYYGQYQKRPCEHYCENDTRSFYCACHDGFMLGENGYNCEGIVNLCLTRFRFTSGLVDNPVIVSDRPTFIKNCLARKAIHFIAFHAASFTQRPLATVSVRPKVSATHSLQTNAPSSSSQNFHSYYCKYTVSYQYKKITSSSKNIFQLKKLDFKKR</sequence>
<accession>E4X0K5</accession>
<evidence type="ECO:0000256" key="3">
    <source>
        <dbReference type="ARBA" id="ARBA00022737"/>
    </source>
</evidence>
<dbReference type="Gene3D" id="2.10.25.10">
    <property type="entry name" value="Laminin"/>
    <property type="match status" value="2"/>
</dbReference>
<evidence type="ECO:0000256" key="4">
    <source>
        <dbReference type="ARBA" id="ARBA00022837"/>
    </source>
</evidence>
<evidence type="ECO:0000313" key="9">
    <source>
        <dbReference type="EMBL" id="CBY23304.1"/>
    </source>
</evidence>
<feature type="compositionally biased region" description="Basic and acidic residues" evidence="7">
    <location>
        <begin position="330"/>
        <end position="347"/>
    </location>
</feature>